<reference evidence="2 3" key="1">
    <citation type="journal article" date="2015" name="Genome Announc.">
        <title>Draft Genome Sequence and Gene Annotation of the Entomopathogenic Fungus Verticillium hemipterigenum.</title>
        <authorList>
            <person name="Horn F."/>
            <person name="Habel A."/>
            <person name="Scharf D.H."/>
            <person name="Dworschak J."/>
            <person name="Brakhage A.A."/>
            <person name="Guthke R."/>
            <person name="Hertweck C."/>
            <person name="Linde J."/>
        </authorList>
    </citation>
    <scope>NUCLEOTIDE SEQUENCE [LARGE SCALE GENOMIC DNA]</scope>
</reference>
<evidence type="ECO:0000313" key="3">
    <source>
        <dbReference type="Proteomes" id="UP000039046"/>
    </source>
</evidence>
<dbReference type="OrthoDB" id="3556996at2759"/>
<dbReference type="HOGENOM" id="CLU_2086470_0_0_1"/>
<gene>
    <name evidence="2" type="ORF">VHEMI08451</name>
</gene>
<keyword evidence="3" id="KW-1185">Reference proteome</keyword>
<evidence type="ECO:0000256" key="1">
    <source>
        <dbReference type="SAM" id="SignalP"/>
    </source>
</evidence>
<accession>A0A0A1T6S7</accession>
<name>A0A0A1T6S7_9HYPO</name>
<protein>
    <submittedName>
        <fullName evidence="2">Uncharacterized protein</fullName>
    </submittedName>
</protein>
<sequence>MVSSIALASVLLTTALPAAAIELPKECQLPNPVITDFRWFNSSFSLRCFGSHRYTRGYYCWNGTLANPWLEPSSHNDCIESKHGLWAYVCAEWDIPQTPPPWGHGPAESLPFTYQDG</sequence>
<dbReference type="EMBL" id="CDHN01000005">
    <property type="protein sequence ID" value="CEJ92821.1"/>
    <property type="molecule type" value="Genomic_DNA"/>
</dbReference>
<feature type="chain" id="PRO_5001979339" evidence="1">
    <location>
        <begin position="21"/>
        <end position="117"/>
    </location>
</feature>
<dbReference type="AlphaFoldDB" id="A0A0A1T6S7"/>
<dbReference type="Proteomes" id="UP000039046">
    <property type="component" value="Unassembled WGS sequence"/>
</dbReference>
<evidence type="ECO:0000313" key="2">
    <source>
        <dbReference type="EMBL" id="CEJ92821.1"/>
    </source>
</evidence>
<feature type="signal peptide" evidence="1">
    <location>
        <begin position="1"/>
        <end position="20"/>
    </location>
</feature>
<keyword evidence="1" id="KW-0732">Signal</keyword>
<proteinExistence type="predicted"/>
<organism evidence="2 3">
    <name type="scientific">[Torrubiella] hemipterigena</name>
    <dbReference type="NCBI Taxonomy" id="1531966"/>
    <lineage>
        <taxon>Eukaryota</taxon>
        <taxon>Fungi</taxon>
        <taxon>Dikarya</taxon>
        <taxon>Ascomycota</taxon>
        <taxon>Pezizomycotina</taxon>
        <taxon>Sordariomycetes</taxon>
        <taxon>Hypocreomycetidae</taxon>
        <taxon>Hypocreales</taxon>
        <taxon>Clavicipitaceae</taxon>
        <taxon>Clavicipitaceae incertae sedis</taxon>
        <taxon>'Torrubiella' clade</taxon>
    </lineage>
</organism>